<keyword evidence="5 8" id="KW-0812">Transmembrane</keyword>
<feature type="transmembrane region" description="Helical" evidence="8">
    <location>
        <begin position="137"/>
        <end position="159"/>
    </location>
</feature>
<keyword evidence="4" id="KW-1003">Cell membrane</keyword>
<dbReference type="GO" id="GO:0005886">
    <property type="term" value="C:plasma membrane"/>
    <property type="evidence" value="ECO:0007669"/>
    <property type="project" value="UniProtKB-SubCell"/>
</dbReference>
<evidence type="ECO:0000313" key="10">
    <source>
        <dbReference type="EMBL" id="MBK0420416.1"/>
    </source>
</evidence>
<evidence type="ECO:0000256" key="2">
    <source>
        <dbReference type="ARBA" id="ARBA00007069"/>
    </source>
</evidence>
<comment type="caution">
    <text evidence="10">The sequence shown here is derived from an EMBL/GenBank/DDBJ whole genome shotgun (WGS) entry which is preliminary data.</text>
</comment>
<dbReference type="AlphaFoldDB" id="A0A934Q9J9"/>
<name>A0A934Q9J9_9MICO</name>
<protein>
    <submittedName>
        <fullName evidence="10">ABC transporter permease</fullName>
    </submittedName>
</protein>
<feature type="transmembrane region" description="Helical" evidence="8">
    <location>
        <begin position="18"/>
        <end position="42"/>
    </location>
</feature>
<keyword evidence="11" id="KW-1185">Reference proteome</keyword>
<dbReference type="SUPFAM" id="SSF161098">
    <property type="entry name" value="MetI-like"/>
    <property type="match status" value="1"/>
</dbReference>
<dbReference type="GO" id="GO:0055085">
    <property type="term" value="P:transmembrane transport"/>
    <property type="evidence" value="ECO:0007669"/>
    <property type="project" value="InterPro"/>
</dbReference>
<dbReference type="Proteomes" id="UP000608530">
    <property type="component" value="Unassembled WGS sequence"/>
</dbReference>
<dbReference type="Pfam" id="PF00528">
    <property type="entry name" value="BPD_transp_1"/>
    <property type="match status" value="1"/>
</dbReference>
<dbReference type="RefSeq" id="WP_200116555.1">
    <property type="nucleotide sequence ID" value="NZ_JAEHOH010000029.1"/>
</dbReference>
<comment type="subcellular location">
    <subcellularLocation>
        <location evidence="1 8">Cell membrane</location>
        <topology evidence="1 8">Multi-pass membrane protein</topology>
    </subcellularLocation>
</comment>
<comment type="similarity">
    <text evidence="2">Belongs to the binding-protein-dependent transport system permease family. CysTW subfamily.</text>
</comment>
<dbReference type="CDD" id="cd06261">
    <property type="entry name" value="TM_PBP2"/>
    <property type="match status" value="1"/>
</dbReference>
<feature type="transmembrane region" description="Helical" evidence="8">
    <location>
        <begin position="62"/>
        <end position="95"/>
    </location>
</feature>
<proteinExistence type="inferred from homology"/>
<dbReference type="InterPro" id="IPR051789">
    <property type="entry name" value="Bact_Polyamine_Transport"/>
</dbReference>
<accession>A0A934Q9J9</accession>
<keyword evidence="6 8" id="KW-1133">Transmembrane helix</keyword>
<evidence type="ECO:0000256" key="3">
    <source>
        <dbReference type="ARBA" id="ARBA00022448"/>
    </source>
</evidence>
<evidence type="ECO:0000256" key="5">
    <source>
        <dbReference type="ARBA" id="ARBA00022692"/>
    </source>
</evidence>
<feature type="domain" description="ABC transmembrane type-1" evidence="9">
    <location>
        <begin position="72"/>
        <end position="260"/>
    </location>
</feature>
<evidence type="ECO:0000256" key="4">
    <source>
        <dbReference type="ARBA" id="ARBA00022475"/>
    </source>
</evidence>
<keyword evidence="7 8" id="KW-0472">Membrane</keyword>
<dbReference type="PANTHER" id="PTHR43848:SF2">
    <property type="entry name" value="PUTRESCINE TRANSPORT SYSTEM PERMEASE PROTEIN POTI"/>
    <property type="match status" value="1"/>
</dbReference>
<dbReference type="EMBL" id="JAEHOH010000029">
    <property type="protein sequence ID" value="MBK0420416.1"/>
    <property type="molecule type" value="Genomic_DNA"/>
</dbReference>
<feature type="transmembrane region" description="Helical" evidence="8">
    <location>
        <begin position="187"/>
        <end position="209"/>
    </location>
</feature>
<sequence length="276" mass="29803">MSAATPGAGGVRRVGRTLLWIVTAGVFLFQFAPVVVVVFFSFNESRSVNSFTGFSLGWYEKFFSNAAALEATMLSIGIAFACGVVAVIVGSLLALGMQRLSRRESAASNLLIGLVFTTPEVAMGASLLLLFSSIGFTLSPVTVLLGHVTFSLSYVVFVVRARLNSLRLDVEEAAADLGATRMETLRLVILPQLWPALFVSFMLVFLLSFDDFVTSFFTSGLEAPTLPVYIYGMLRRGLTPEINVIGTLMAVIALLLGLLGCLIAARRDRAMIRILQ</sequence>
<dbReference type="Gene3D" id="1.10.3720.10">
    <property type="entry name" value="MetI-like"/>
    <property type="match status" value="1"/>
</dbReference>
<keyword evidence="3 8" id="KW-0813">Transport</keyword>
<feature type="transmembrane region" description="Helical" evidence="8">
    <location>
        <begin position="107"/>
        <end position="131"/>
    </location>
</feature>
<dbReference type="InterPro" id="IPR035906">
    <property type="entry name" value="MetI-like_sf"/>
</dbReference>
<evidence type="ECO:0000256" key="1">
    <source>
        <dbReference type="ARBA" id="ARBA00004651"/>
    </source>
</evidence>
<feature type="transmembrane region" description="Helical" evidence="8">
    <location>
        <begin position="242"/>
        <end position="265"/>
    </location>
</feature>
<dbReference type="InterPro" id="IPR000515">
    <property type="entry name" value="MetI-like"/>
</dbReference>
<evidence type="ECO:0000256" key="7">
    <source>
        <dbReference type="ARBA" id="ARBA00023136"/>
    </source>
</evidence>
<evidence type="ECO:0000313" key="11">
    <source>
        <dbReference type="Proteomes" id="UP000608530"/>
    </source>
</evidence>
<dbReference type="PANTHER" id="PTHR43848">
    <property type="entry name" value="PUTRESCINE TRANSPORT SYSTEM PERMEASE PROTEIN POTI"/>
    <property type="match status" value="1"/>
</dbReference>
<organism evidence="10 11">
    <name type="scientific">Leucobacter chromiisoli</name>
    <dbReference type="NCBI Taxonomy" id="2796471"/>
    <lineage>
        <taxon>Bacteria</taxon>
        <taxon>Bacillati</taxon>
        <taxon>Actinomycetota</taxon>
        <taxon>Actinomycetes</taxon>
        <taxon>Micrococcales</taxon>
        <taxon>Microbacteriaceae</taxon>
        <taxon>Leucobacter</taxon>
    </lineage>
</organism>
<evidence type="ECO:0000256" key="6">
    <source>
        <dbReference type="ARBA" id="ARBA00022989"/>
    </source>
</evidence>
<evidence type="ECO:0000259" key="9">
    <source>
        <dbReference type="PROSITE" id="PS50928"/>
    </source>
</evidence>
<gene>
    <name evidence="10" type="ORF">JD276_15410</name>
</gene>
<evidence type="ECO:0000256" key="8">
    <source>
        <dbReference type="RuleBase" id="RU363032"/>
    </source>
</evidence>
<reference evidence="10" key="1">
    <citation type="submission" date="2020-12" db="EMBL/GenBank/DDBJ databases">
        <title>Leucobacter sp. CAS1, isolated from Chromium sludge.</title>
        <authorList>
            <person name="Xu Z."/>
        </authorList>
    </citation>
    <scope>NUCLEOTIDE SEQUENCE</scope>
    <source>
        <strain evidence="10">CSA1</strain>
    </source>
</reference>
<dbReference type="PROSITE" id="PS50928">
    <property type="entry name" value="ABC_TM1"/>
    <property type="match status" value="1"/>
</dbReference>